<evidence type="ECO:0000313" key="9">
    <source>
        <dbReference type="EMBL" id="MBS3648440.1"/>
    </source>
</evidence>
<feature type="compositionally biased region" description="Low complexity" evidence="6">
    <location>
        <begin position="720"/>
        <end position="729"/>
    </location>
</feature>
<evidence type="ECO:0000256" key="4">
    <source>
        <dbReference type="ARBA" id="ARBA00022679"/>
    </source>
</evidence>
<dbReference type="EMBL" id="JAGWCR010000003">
    <property type="protein sequence ID" value="MBS3648440.1"/>
    <property type="molecule type" value="Genomic_DNA"/>
</dbReference>
<dbReference type="Pfam" id="PF02518">
    <property type="entry name" value="HATPase_c"/>
    <property type="match status" value="1"/>
</dbReference>
<dbReference type="InterPro" id="IPR004358">
    <property type="entry name" value="Sig_transdc_His_kin-like_C"/>
</dbReference>
<dbReference type="GO" id="GO:0009927">
    <property type="term" value="F:histidine phosphotransfer kinase activity"/>
    <property type="evidence" value="ECO:0007669"/>
    <property type="project" value="TreeGrafter"/>
</dbReference>
<evidence type="ECO:0000256" key="1">
    <source>
        <dbReference type="ARBA" id="ARBA00000085"/>
    </source>
</evidence>
<dbReference type="Pfam" id="PF00989">
    <property type="entry name" value="PAS"/>
    <property type="match status" value="1"/>
</dbReference>
<dbReference type="InterPro" id="IPR036890">
    <property type="entry name" value="HATPase_C_sf"/>
</dbReference>
<dbReference type="InterPro" id="IPR035965">
    <property type="entry name" value="PAS-like_dom_sf"/>
</dbReference>
<feature type="region of interest" description="Disordered" evidence="6">
    <location>
        <begin position="258"/>
        <end position="312"/>
    </location>
</feature>
<dbReference type="PRINTS" id="PR00344">
    <property type="entry name" value="BCTRLSENSOR"/>
</dbReference>
<comment type="caution">
    <text evidence="9">The sequence shown here is derived from an EMBL/GenBank/DDBJ whole genome shotgun (WGS) entry which is preliminary data.</text>
</comment>
<keyword evidence="4" id="KW-0808">Transferase</keyword>
<dbReference type="Gene3D" id="1.10.287.130">
    <property type="match status" value="1"/>
</dbReference>
<dbReference type="SMART" id="SM00387">
    <property type="entry name" value="HATPase_c"/>
    <property type="match status" value="1"/>
</dbReference>
<evidence type="ECO:0000256" key="6">
    <source>
        <dbReference type="SAM" id="MobiDB-lite"/>
    </source>
</evidence>
<evidence type="ECO:0000313" key="10">
    <source>
        <dbReference type="Proteomes" id="UP000680348"/>
    </source>
</evidence>
<evidence type="ECO:0000259" key="8">
    <source>
        <dbReference type="PROSITE" id="PS50112"/>
    </source>
</evidence>
<proteinExistence type="predicted"/>
<dbReference type="InterPro" id="IPR003594">
    <property type="entry name" value="HATPase_dom"/>
</dbReference>
<organism evidence="9 10">
    <name type="scientific">Pseudaminobacter soli</name>
    <name type="common">ex Zhang et al. 2022</name>
    <dbReference type="NCBI Taxonomy" id="2831468"/>
    <lineage>
        <taxon>Bacteria</taxon>
        <taxon>Pseudomonadati</taxon>
        <taxon>Pseudomonadota</taxon>
        <taxon>Alphaproteobacteria</taxon>
        <taxon>Hyphomicrobiales</taxon>
        <taxon>Phyllobacteriaceae</taxon>
        <taxon>Pseudaminobacter</taxon>
    </lineage>
</organism>
<feature type="domain" description="Histidine kinase" evidence="7">
    <location>
        <begin position="1134"/>
        <end position="1355"/>
    </location>
</feature>
<protein>
    <recommendedName>
        <fullName evidence="2">histidine kinase</fullName>
        <ecNumber evidence="2">2.7.13.3</ecNumber>
    </recommendedName>
</protein>
<dbReference type="Proteomes" id="UP000680348">
    <property type="component" value="Unassembled WGS sequence"/>
</dbReference>
<feature type="compositionally biased region" description="Low complexity" evidence="6">
    <location>
        <begin position="676"/>
        <end position="689"/>
    </location>
</feature>
<feature type="compositionally biased region" description="Polar residues" evidence="6">
    <location>
        <begin position="744"/>
        <end position="753"/>
    </location>
</feature>
<feature type="compositionally biased region" description="Polar residues" evidence="6">
    <location>
        <begin position="389"/>
        <end position="405"/>
    </location>
</feature>
<dbReference type="Pfam" id="PF13188">
    <property type="entry name" value="PAS_8"/>
    <property type="match status" value="1"/>
</dbReference>
<dbReference type="SMART" id="SM00091">
    <property type="entry name" value="PAS"/>
    <property type="match status" value="3"/>
</dbReference>
<dbReference type="SUPFAM" id="SSF55874">
    <property type="entry name" value="ATPase domain of HSP90 chaperone/DNA topoisomerase II/histidine kinase"/>
    <property type="match status" value="1"/>
</dbReference>
<feature type="region of interest" description="Disordered" evidence="6">
    <location>
        <begin position="347"/>
        <end position="445"/>
    </location>
</feature>
<dbReference type="InterPro" id="IPR013767">
    <property type="entry name" value="PAS_fold"/>
</dbReference>
<dbReference type="Gene3D" id="3.30.565.10">
    <property type="entry name" value="Histidine kinase-like ATPase, C-terminal domain"/>
    <property type="match status" value="1"/>
</dbReference>
<name>A0A942I7I7_9HYPH</name>
<feature type="compositionally biased region" description="Low complexity" evidence="6">
    <location>
        <begin position="574"/>
        <end position="588"/>
    </location>
</feature>
<sequence length="1359" mass="144064">MPTAAYSFIDIAVLDAVRSRFAAGDAIVILSLDLGEVIWANGPGASLFGHDDIEAIVGAQSGLSSAAKRQIMASRGYPEIGSNRAIMVRMAQGMGSRAVLFSASAVSLPDGDRAIMLVMPTGMSSETENDTATRAISGFTQPGHLVAFLDGTGNVAASSRGFPELEIAPAVLQQLVADVASEPDRLVKRIIPSGSGSLPAGIARLREHPACHLLVVVDEAQFSSGEPETQARADEPEIAPVPLEYLEEIPAEAAGRWEAGSTAAETVEEAHAQTSDGAQVPPPEPDTGEHLDRLDTGTSEDEAGKDTAASPVSQAVFELSPDGTEEPEQRGDLEVLADSKNAADTQLETAPPESLGPLMPQSAETAEEAIPAVEARTADEITAGVAEPSCQQVPTPSEEPNTSGEEPQAIGKTPSIAEEVPPQEAVAETDVASPDEPAGEVPAPAIDRGAAPLRFVWKTDANGRFSAISPEFVAAVGLTESEILGRAFAEISDGLQLDPEREIAGLLERRDTWSGRSVLWPVKGSNLRVPVDLAALPSYSRDRTFEGFRGFGVARPADAVIAPETEDPAKPLAETEAPSAEAEAASAEHPGRGPSSGEGQPTDPFRGEVPALAIAPQPDRRVSDKIIRLYEHRPPAAEKGLSPVERTTFREIGERLRKDGGIDEQDRSKSADKPEPASSPRAPAAASSHAKPHEGPSADEVIAAVAPPEIAQTTEAALHETAPTEPAMAEAEDLIADEAPAVVSSESTDQDASSGDDRPGEAIAEESPLPEPDSLQPIEEDRESDAEAARSDSADRLAEDVVSPSPHAEGDEIEAPVSSPEARYGTEPASDPVDVAESAALEQPEPASVPDQDVPPGEPATEAETARDGSAGQESILSHLPVPILVHAADVLHYANEEFLTLTGYTSLEQLEEAGGLGTLFAERYGDASDESDRMLRMRTADGLEFPIEAVLRSVPWNGGHALMLLVRQTGEEAPSGPSAHESDLDTLKARLAEMRAIVDTATDGVILITREGAIRSISRPAEALFGYDSDEVSGKAFISLFAIESQRTARDYLNSLAQQGVASVLNDGREVIGRESQGRFIPLFMTIGSLPDSSGYCAVVRDITPWKRAEEELTQARALAERASSQKSEFLARISHEIRTPLNAIIGFSELVLGERFGPIGNDRYRDYLQDINRSGNHVLELVNDLLDISKIEAGEQEMSYEAVSLNETLAQTVAMMQPQANRERVIIRSSFTSRLPEVVADPRSVRQIALNLLSNAVRYTQAGGQVIISTAHEPSGDVVIRVRDTGIGMSPAEIEQALKPFKQINALKRPRGDGTGLGLPLTKAMVEANRARFSINSTPGEGTLVEVTFPATRVLAN</sequence>
<feature type="region of interest" description="Disordered" evidence="6">
    <location>
        <begin position="562"/>
        <end position="620"/>
    </location>
</feature>
<dbReference type="Gene3D" id="3.30.450.20">
    <property type="entry name" value="PAS domain"/>
    <property type="match status" value="2"/>
</dbReference>
<evidence type="ECO:0000259" key="7">
    <source>
        <dbReference type="PROSITE" id="PS50109"/>
    </source>
</evidence>
<feature type="domain" description="PAS" evidence="8">
    <location>
        <begin position="456"/>
        <end position="486"/>
    </location>
</feature>
<dbReference type="CDD" id="cd00130">
    <property type="entry name" value="PAS"/>
    <property type="match status" value="2"/>
</dbReference>
<evidence type="ECO:0000256" key="3">
    <source>
        <dbReference type="ARBA" id="ARBA00022553"/>
    </source>
</evidence>
<dbReference type="RefSeq" id="WP_188253993.1">
    <property type="nucleotide sequence ID" value="NZ_JABVCF010000003.1"/>
</dbReference>
<dbReference type="PROSITE" id="PS50112">
    <property type="entry name" value="PAS"/>
    <property type="match status" value="2"/>
</dbReference>
<dbReference type="Pfam" id="PF00512">
    <property type="entry name" value="HisKA"/>
    <property type="match status" value="1"/>
</dbReference>
<accession>A0A942I7I7</accession>
<gene>
    <name evidence="9" type="ORF">KEU06_07340</name>
</gene>
<feature type="region of interest" description="Disordered" evidence="6">
    <location>
        <begin position="637"/>
        <end position="873"/>
    </location>
</feature>
<feature type="compositionally biased region" description="Basic and acidic residues" evidence="6">
    <location>
        <begin position="785"/>
        <end position="799"/>
    </location>
</feature>
<dbReference type="InterPro" id="IPR003661">
    <property type="entry name" value="HisK_dim/P_dom"/>
</dbReference>
<dbReference type="PANTHER" id="PTHR43047:SF72">
    <property type="entry name" value="OSMOSENSING HISTIDINE PROTEIN KINASE SLN1"/>
    <property type="match status" value="1"/>
</dbReference>
<dbReference type="CDD" id="cd00082">
    <property type="entry name" value="HisKA"/>
    <property type="match status" value="1"/>
</dbReference>
<dbReference type="GO" id="GO:0005886">
    <property type="term" value="C:plasma membrane"/>
    <property type="evidence" value="ECO:0007669"/>
    <property type="project" value="TreeGrafter"/>
</dbReference>
<evidence type="ECO:0000256" key="5">
    <source>
        <dbReference type="ARBA" id="ARBA00022777"/>
    </source>
</evidence>
<dbReference type="GO" id="GO:0006355">
    <property type="term" value="P:regulation of DNA-templated transcription"/>
    <property type="evidence" value="ECO:0007669"/>
    <property type="project" value="InterPro"/>
</dbReference>
<dbReference type="InterPro" id="IPR036097">
    <property type="entry name" value="HisK_dim/P_sf"/>
</dbReference>
<feature type="compositionally biased region" description="Low complexity" evidence="6">
    <location>
        <begin position="417"/>
        <end position="428"/>
    </location>
</feature>
<dbReference type="SUPFAM" id="SSF55785">
    <property type="entry name" value="PYP-like sensor domain (PAS domain)"/>
    <property type="match status" value="2"/>
</dbReference>
<dbReference type="SUPFAM" id="SSF47384">
    <property type="entry name" value="Homodimeric domain of signal transducing histidine kinase"/>
    <property type="match status" value="1"/>
</dbReference>
<dbReference type="SMART" id="SM00388">
    <property type="entry name" value="HisKA"/>
    <property type="match status" value="1"/>
</dbReference>
<comment type="catalytic activity">
    <reaction evidence="1">
        <text>ATP + protein L-histidine = ADP + protein N-phospho-L-histidine.</text>
        <dbReference type="EC" id="2.7.13.3"/>
    </reaction>
</comment>
<dbReference type="GO" id="GO:0000155">
    <property type="term" value="F:phosphorelay sensor kinase activity"/>
    <property type="evidence" value="ECO:0007669"/>
    <property type="project" value="InterPro"/>
</dbReference>
<evidence type="ECO:0000256" key="2">
    <source>
        <dbReference type="ARBA" id="ARBA00012438"/>
    </source>
</evidence>
<feature type="domain" description="PAS" evidence="8">
    <location>
        <begin position="991"/>
        <end position="1061"/>
    </location>
</feature>
<dbReference type="InterPro" id="IPR000014">
    <property type="entry name" value="PAS"/>
</dbReference>
<keyword evidence="10" id="KW-1185">Reference proteome</keyword>
<dbReference type="EC" id="2.7.13.3" evidence="2"/>
<reference evidence="9" key="1">
    <citation type="submission" date="2021-04" db="EMBL/GenBank/DDBJ databases">
        <title>Pseudaminobacter soli sp. nov., isolated from paddy soil contaminated by heavy metals.</title>
        <authorList>
            <person name="Zhang K."/>
        </authorList>
    </citation>
    <scope>NUCLEOTIDE SEQUENCE</scope>
    <source>
        <strain evidence="9">19-2017</strain>
    </source>
</reference>
<dbReference type="PROSITE" id="PS50109">
    <property type="entry name" value="HIS_KIN"/>
    <property type="match status" value="1"/>
</dbReference>
<dbReference type="InterPro" id="IPR005467">
    <property type="entry name" value="His_kinase_dom"/>
</dbReference>
<keyword evidence="5" id="KW-0418">Kinase</keyword>
<feature type="compositionally biased region" description="Basic and acidic residues" evidence="6">
    <location>
        <begin position="647"/>
        <end position="675"/>
    </location>
</feature>
<dbReference type="PANTHER" id="PTHR43047">
    <property type="entry name" value="TWO-COMPONENT HISTIDINE PROTEIN KINASE"/>
    <property type="match status" value="1"/>
</dbReference>
<dbReference type="NCBIfam" id="TIGR00229">
    <property type="entry name" value="sensory_box"/>
    <property type="match status" value="1"/>
</dbReference>
<keyword evidence="3" id="KW-0597">Phosphoprotein</keyword>